<comment type="similarity">
    <text evidence="1">Belongs to the membrane fusion protein (MFP) (TC 8.A.1) family.</text>
</comment>
<dbReference type="RefSeq" id="WP_394490181.1">
    <property type="nucleotide sequence ID" value="NZ_JBIGIA010000015.1"/>
</dbReference>
<feature type="region of interest" description="Disordered" evidence="2">
    <location>
        <begin position="28"/>
        <end position="47"/>
    </location>
</feature>
<evidence type="ECO:0000259" key="4">
    <source>
        <dbReference type="Pfam" id="PF25973"/>
    </source>
</evidence>
<proteinExistence type="inferred from homology"/>
<dbReference type="Pfam" id="PF25954">
    <property type="entry name" value="Beta-barrel_RND_2"/>
    <property type="match status" value="1"/>
</dbReference>
<protein>
    <submittedName>
        <fullName evidence="5">Efflux RND transporter periplasmic adaptor subunit</fullName>
    </submittedName>
</protein>
<dbReference type="SUPFAM" id="SSF111369">
    <property type="entry name" value="HlyD-like secretion proteins"/>
    <property type="match status" value="1"/>
</dbReference>
<reference evidence="5 6" key="1">
    <citation type="submission" date="2024-09" db="EMBL/GenBank/DDBJ databases">
        <title>Novel species of the genus Pelomonas and Roseateles isolated from streams.</title>
        <authorList>
            <person name="Lu H."/>
        </authorList>
    </citation>
    <scope>NUCLEOTIDE SEQUENCE [LARGE SCALE GENOMIC DNA]</scope>
    <source>
        <strain evidence="5 6">BYS96W</strain>
    </source>
</reference>
<feature type="compositionally biased region" description="Low complexity" evidence="2">
    <location>
        <begin position="30"/>
        <end position="40"/>
    </location>
</feature>
<dbReference type="NCBIfam" id="TIGR01730">
    <property type="entry name" value="RND_mfp"/>
    <property type="match status" value="1"/>
</dbReference>
<feature type="domain" description="CzcB-like barrel-sandwich hybrid" evidence="4">
    <location>
        <begin position="119"/>
        <end position="265"/>
    </location>
</feature>
<evidence type="ECO:0000313" key="5">
    <source>
        <dbReference type="EMBL" id="MFG6458823.1"/>
    </source>
</evidence>
<dbReference type="InterPro" id="IPR006143">
    <property type="entry name" value="RND_pump_MFP"/>
</dbReference>
<dbReference type="Gene3D" id="1.10.287.470">
    <property type="entry name" value="Helix hairpin bin"/>
    <property type="match status" value="1"/>
</dbReference>
<name>A0ABW7GA39_9BURK</name>
<sequence length="361" mass="37838">MNAPVHPLDAGADRRAQLMATLGLSHHGADTNASATAAPSPAGPVHAPHRRVPAWALAALGLQTVALAALVSTNRSDALPGLLGAQATAAPAPAAAPTAPRVAVPGVRFEASGFVAATRTATVSARTLGQVSEVFADEGTLVKRGQVLARMADQQARTEFGLAQAQLAAAQARLGAAQAQLDEARRDLDREQSLRDQNFTSESRLSKSKTSLDVALSNLASAKADAALGELQVQRQAQALEDYTVRAPFDGVVLARNAQVGEIVAPGGAGGGYTRTGIYTIVDMHSLELVVDVNEDLLSKVEPGRKVSAELYSHKGWQVAGEVLRVMPNADRAKSTVRVRIKLLDEDPRILPDMAVKVLFL</sequence>
<dbReference type="PANTHER" id="PTHR30469">
    <property type="entry name" value="MULTIDRUG RESISTANCE PROTEIN MDTA"/>
    <property type="match status" value="1"/>
</dbReference>
<evidence type="ECO:0000259" key="3">
    <source>
        <dbReference type="Pfam" id="PF25954"/>
    </source>
</evidence>
<evidence type="ECO:0000256" key="1">
    <source>
        <dbReference type="ARBA" id="ARBA00009477"/>
    </source>
</evidence>
<organism evidence="5 6">
    <name type="scientific">Pelomonas nitida</name>
    <dbReference type="NCBI Taxonomy" id="3299027"/>
    <lineage>
        <taxon>Bacteria</taxon>
        <taxon>Pseudomonadati</taxon>
        <taxon>Pseudomonadota</taxon>
        <taxon>Betaproteobacteria</taxon>
        <taxon>Burkholderiales</taxon>
        <taxon>Sphaerotilaceae</taxon>
        <taxon>Roseateles</taxon>
    </lineage>
</organism>
<dbReference type="Gene3D" id="2.40.30.170">
    <property type="match status" value="1"/>
</dbReference>
<dbReference type="InterPro" id="IPR058647">
    <property type="entry name" value="BSH_CzcB-like"/>
</dbReference>
<dbReference type="Proteomes" id="UP001606305">
    <property type="component" value="Unassembled WGS sequence"/>
</dbReference>
<keyword evidence="6" id="KW-1185">Reference proteome</keyword>
<feature type="domain" description="CusB-like beta-barrel" evidence="3">
    <location>
        <begin position="289"/>
        <end position="358"/>
    </location>
</feature>
<dbReference type="Gene3D" id="2.40.50.100">
    <property type="match status" value="1"/>
</dbReference>
<evidence type="ECO:0000256" key="2">
    <source>
        <dbReference type="SAM" id="MobiDB-lite"/>
    </source>
</evidence>
<dbReference type="EMBL" id="JBIGIA010000015">
    <property type="protein sequence ID" value="MFG6458823.1"/>
    <property type="molecule type" value="Genomic_DNA"/>
</dbReference>
<gene>
    <name evidence="5" type="ORF">ACG00X_18460</name>
</gene>
<dbReference type="Pfam" id="PF25973">
    <property type="entry name" value="BSH_CzcB"/>
    <property type="match status" value="1"/>
</dbReference>
<comment type="caution">
    <text evidence="5">The sequence shown here is derived from an EMBL/GenBank/DDBJ whole genome shotgun (WGS) entry which is preliminary data.</text>
</comment>
<feature type="region of interest" description="Disordered" evidence="2">
    <location>
        <begin position="183"/>
        <end position="202"/>
    </location>
</feature>
<feature type="compositionally biased region" description="Basic and acidic residues" evidence="2">
    <location>
        <begin position="183"/>
        <end position="194"/>
    </location>
</feature>
<dbReference type="InterPro" id="IPR058792">
    <property type="entry name" value="Beta-barrel_RND_2"/>
</dbReference>
<evidence type="ECO:0000313" key="6">
    <source>
        <dbReference type="Proteomes" id="UP001606305"/>
    </source>
</evidence>
<accession>A0ABW7GA39</accession>
<dbReference type="PANTHER" id="PTHR30469:SF38">
    <property type="entry name" value="HLYD FAMILY SECRETION PROTEIN"/>
    <property type="match status" value="1"/>
</dbReference>